<sequence>MHLRRLRRSRGIDCEKNLRWLSVASSSSSKQKPTDDVLISRNIPKVMTSWINGSSLPQRISKSELDFTNLAPATGKVLCDVQVPTPLEIQWAVESSQTALEHGSDWSNLSSAERGKILQAMANSLQDNFEDLVVLEAIDTGLPISQIRSNHIPSAIQTLEYYAAMATSSTGLYGRILDVPNVGGHMDSISFTRREPLGVCVGIGGWNYPLMTFTWKLAPALCMGNAMIYKPSECTPITALYAATTLWQDMLPPGVLQVLTGGAATAQHLVEHPNVAKVSLTGSTATGKKVARTAADTLKRTTLELGGKSPLLIFDDCQLDSAVRVACEANFINNGQVCSNATRVYVQNTILDEFVNKLCDELQHNIVIGDNMESNTNLGPMMMHPGQPSQHFDRVMEFLDRAKQDGNVQVLYGGNGYQMDGGGFFVEPTVLYSKSDDPEIVREEVFGPVMTILSFDTEENAVARANASEYGLGAGIMTKDLTRAHRIAKKLQSGNVWVNNWNLTPVEMPFGPYKMSGYGQELGKEALEHFSKNKMVYIEMGEVKKEDVGILRSKTFGAGKAHSRPRISINRSDNNPVGRRYFSSQRSSWWTNPFATFGLRDKLPQLGSSSKSKESPDDNARKLQERKDATLVLLATQYRQVSIDHPDMEREQRIDMAFKQLEELDVDSKTIPQLRHTLQSSLEPQVVDLLRLFHKIDEELLYFVQGQDVEGQLHEDDRRIETYCDEILRMELHRTIDSLTSPASEKAMKGADPKSFLELKRGAIERLLDRRWREENSLKLGENLSPEEQKSSKDSTRPKEVNWNDADEFGYHESPVDRERNRLIRYYQAINLCRSAKLRDEWGFSVVVLKSSIPGAGRGVYVEGFAKAGSILAFQPGEVWAKDSMLNVSAEEERQLERNDAYQMSLRPDDYMIDSRKSPYTVLTEPQSNMFAVGHIVNHPTPTNPPNARSAMFNFTQGMDLGQNLKRYIPNTYARPRNLTLMSSLLERDVIDMHSMVLVATRDICNEEVFYDYRLATSHYPQWYHRVHDDAFEDDEEPIVQK</sequence>
<dbReference type="FunFam" id="3.40.605.10:FF:000007">
    <property type="entry name" value="NAD/NADP-dependent betaine aldehyde dehydrogenase"/>
    <property type="match status" value="1"/>
</dbReference>
<evidence type="ECO:0000259" key="6">
    <source>
        <dbReference type="Pfam" id="PF00171"/>
    </source>
</evidence>
<feature type="region of interest" description="Disordered" evidence="5">
    <location>
        <begin position="779"/>
        <end position="802"/>
    </location>
</feature>
<proteinExistence type="inferred from homology"/>
<evidence type="ECO:0000313" key="7">
    <source>
        <dbReference type="EMBL" id="KAG7343439.1"/>
    </source>
</evidence>
<protein>
    <submittedName>
        <fullName evidence="7">Betaine aldehyde dehydrogenase</fullName>
    </submittedName>
</protein>
<evidence type="ECO:0000313" key="8">
    <source>
        <dbReference type="Proteomes" id="UP000693970"/>
    </source>
</evidence>
<evidence type="ECO:0000256" key="4">
    <source>
        <dbReference type="RuleBase" id="RU003345"/>
    </source>
</evidence>
<keyword evidence="2 4" id="KW-0560">Oxidoreductase</keyword>
<dbReference type="PROSITE" id="PS00070">
    <property type="entry name" value="ALDEHYDE_DEHYDR_CYS"/>
    <property type="match status" value="1"/>
</dbReference>
<dbReference type="Proteomes" id="UP000693970">
    <property type="component" value="Unassembled WGS sequence"/>
</dbReference>
<dbReference type="EMBL" id="JAGRRH010000024">
    <property type="protein sequence ID" value="KAG7343439.1"/>
    <property type="molecule type" value="Genomic_DNA"/>
</dbReference>
<dbReference type="InterPro" id="IPR016160">
    <property type="entry name" value="Ald_DH_CS_CYS"/>
</dbReference>
<evidence type="ECO:0000256" key="5">
    <source>
        <dbReference type="SAM" id="MobiDB-lite"/>
    </source>
</evidence>
<evidence type="ECO:0000256" key="2">
    <source>
        <dbReference type="ARBA" id="ARBA00023002"/>
    </source>
</evidence>
<dbReference type="OrthoDB" id="442460at2759"/>
<dbReference type="InterPro" id="IPR029510">
    <property type="entry name" value="Ald_DH_CS_GLU"/>
</dbReference>
<organism evidence="7 8">
    <name type="scientific">Nitzschia inconspicua</name>
    <dbReference type="NCBI Taxonomy" id="303405"/>
    <lineage>
        <taxon>Eukaryota</taxon>
        <taxon>Sar</taxon>
        <taxon>Stramenopiles</taxon>
        <taxon>Ochrophyta</taxon>
        <taxon>Bacillariophyta</taxon>
        <taxon>Bacillariophyceae</taxon>
        <taxon>Bacillariophycidae</taxon>
        <taxon>Bacillariales</taxon>
        <taxon>Bacillariaceae</taxon>
        <taxon>Nitzschia</taxon>
    </lineage>
</organism>
<feature type="active site" evidence="3">
    <location>
        <position position="304"/>
    </location>
</feature>
<accession>A0A9K3PFX5</accession>
<dbReference type="FunFam" id="3.40.309.10:FF:000012">
    <property type="entry name" value="Betaine aldehyde dehydrogenase"/>
    <property type="match status" value="1"/>
</dbReference>
<dbReference type="PROSITE" id="PS00687">
    <property type="entry name" value="ALDEHYDE_DEHYDR_GLU"/>
    <property type="match status" value="1"/>
</dbReference>
<dbReference type="InterPro" id="IPR015590">
    <property type="entry name" value="Aldehyde_DH_dom"/>
</dbReference>
<evidence type="ECO:0000256" key="3">
    <source>
        <dbReference type="PROSITE-ProRule" id="PRU10007"/>
    </source>
</evidence>
<gene>
    <name evidence="7" type="ORF">IV203_021384</name>
</gene>
<comment type="similarity">
    <text evidence="1 4">Belongs to the aldehyde dehydrogenase family.</text>
</comment>
<feature type="compositionally biased region" description="Basic and acidic residues" evidence="5">
    <location>
        <begin position="787"/>
        <end position="802"/>
    </location>
</feature>
<name>A0A9K3PFX5_9STRA</name>
<keyword evidence="8" id="KW-1185">Reference proteome</keyword>
<dbReference type="PANTHER" id="PTHR11699">
    <property type="entry name" value="ALDEHYDE DEHYDROGENASE-RELATED"/>
    <property type="match status" value="1"/>
</dbReference>
<evidence type="ECO:0000256" key="1">
    <source>
        <dbReference type="ARBA" id="ARBA00009986"/>
    </source>
</evidence>
<dbReference type="Pfam" id="PF00171">
    <property type="entry name" value="Aldedh"/>
    <property type="match status" value="1"/>
</dbReference>
<dbReference type="AlphaFoldDB" id="A0A9K3PFX5"/>
<comment type="caution">
    <text evidence="7">The sequence shown here is derived from an EMBL/GenBank/DDBJ whole genome shotgun (WGS) entry which is preliminary data.</text>
</comment>
<reference evidence="7" key="1">
    <citation type="journal article" date="2021" name="Sci. Rep.">
        <title>Diploid genomic architecture of Nitzschia inconspicua, an elite biomass production diatom.</title>
        <authorList>
            <person name="Oliver A."/>
            <person name="Podell S."/>
            <person name="Pinowska A."/>
            <person name="Traller J.C."/>
            <person name="Smith S.R."/>
            <person name="McClure R."/>
            <person name="Beliaev A."/>
            <person name="Bohutskyi P."/>
            <person name="Hill E.A."/>
            <person name="Rabines A."/>
            <person name="Zheng H."/>
            <person name="Allen L.Z."/>
            <person name="Kuo A."/>
            <person name="Grigoriev I.V."/>
            <person name="Allen A.E."/>
            <person name="Hazlebeck D."/>
            <person name="Allen E.E."/>
        </authorList>
    </citation>
    <scope>NUCLEOTIDE SEQUENCE</scope>
    <source>
        <strain evidence="7">Hildebrandi</strain>
    </source>
</reference>
<reference evidence="7" key="2">
    <citation type="submission" date="2021-04" db="EMBL/GenBank/DDBJ databases">
        <authorList>
            <person name="Podell S."/>
        </authorList>
    </citation>
    <scope>NUCLEOTIDE SEQUENCE</scope>
    <source>
        <strain evidence="7">Hildebrandi</strain>
    </source>
</reference>
<feature type="domain" description="Aldehyde dehydrogenase" evidence="6">
    <location>
        <begin position="66"/>
        <end position="536"/>
    </location>
</feature>
<dbReference type="GO" id="GO:0016491">
    <property type="term" value="F:oxidoreductase activity"/>
    <property type="evidence" value="ECO:0007669"/>
    <property type="project" value="UniProtKB-KW"/>
</dbReference>